<feature type="compositionally biased region" description="Low complexity" evidence="1">
    <location>
        <begin position="198"/>
        <end position="211"/>
    </location>
</feature>
<feature type="region of interest" description="Disordered" evidence="1">
    <location>
        <begin position="198"/>
        <end position="243"/>
    </location>
</feature>
<feature type="compositionally biased region" description="Low complexity" evidence="1">
    <location>
        <begin position="40"/>
        <end position="49"/>
    </location>
</feature>
<sequence>MADLDLDSKTILDGLAHLDKHDHLPPNVADALSGIRFANNNNNSSNSNNGKEAGNGHAAKELTFGTGGPNAIATLKVETGAVLKELARFRACDDQTMSCFYCREWAQWVYRKQISLQGATNTIPAPNSANAVSRKKKNRGQQSAAQQQQQQQQQQQAAADDAERDRMERRRMARSQFTTVKSLCACLHALVDEERQQQQCESSEQQQQQQQHGEEASDATGSRPESPVSAGGPRAKDAAGERSNNGSLIEHIVDRVTLWFEGYQFPLADVYEDLTFDFPADAFPYDDNQDPLDPALLLPALHVTKGFISLPAPSFPLLGNITSELIATHTYPTCQHTKADHPTPSELETQRLIFNSQLQKWRAEYKRSFEREMEPVWQITQLLLKSAQRIETMRVRLFARGCRANREQFLQTIRSRAQPFAEYWARVSEAFCTDGEGEPGKRRHGKRGAKAEDQERLTQELDTLVFTHLDNLLEVSASWSRTFLESYYGVAREFARELETILGECITMCDRRAQGLKYPPPLSLEPQLTRARSAISCLQPQLESRIERIQRVVRERNSEIFSMTEDLRKLWTETSGSTVQSKLAKAGHKDFKKRMRRIEYQQQNNVIGWAMRELEHLLTAADVAQVVTDCLELLMTEAEILERAVGQVFVRKLELTTEDLREQRQDIIDDFTEGLLTGREELAGIVGKLMLKEAWRILESNISLQRQKLLLDTGGSGSRGHHAAGGQASGSHASSKGKKKTVQQNPAPATGAAEEEEEGGQEEPLSGMNETDNLPALAAAIADEGEGGSGKKRKKNKKSRKKKGKKGSAATNKQSTPAPATPTTVHEDEEEEEEEETHNDEDTVGDPQNPFATLNWADKQQQQQQGGTSSEPRVSGPTKGSEAPEASTAAAAAGAAVATSEEPAAPTGGSSNETRPAESSNSGEEPGEKGRDEAGRTRPRRGTNAARYVPGVGFVSEDGMSATSPQLLTSSGTFKGAGGLRNAMASGRMSPMNAAARLAASRPHSPLVSGRPGSAQSGAAILDREQLQSLQTGLLTGPIEAMERVISGLSHENAVALAQLAMSERRRLQEDVTGWHASVSSVLHAYDAISTQLGAFKQLCETRDAEVARLSSMLAQATRDAQLWRDRFDQLAAQVQRGMKPSEKSEAWGSNAFSSSVSSSLAPQQQQLVSTGQFSFAGGSQQSTGFVAFGSAPMLMSQPGMSSVLESHDPPTSHSLLTALNTGTSQPY</sequence>
<feature type="region of interest" description="Disordered" evidence="1">
    <location>
        <begin position="435"/>
        <end position="454"/>
    </location>
</feature>
<dbReference type="EMBL" id="JANBUW010000025">
    <property type="protein sequence ID" value="KAJ2850707.1"/>
    <property type="molecule type" value="Genomic_DNA"/>
</dbReference>
<feature type="compositionally biased region" description="Low complexity" evidence="1">
    <location>
        <begin position="724"/>
        <end position="734"/>
    </location>
</feature>
<gene>
    <name evidence="2" type="ORF">IWW36_001676</name>
</gene>
<dbReference type="OrthoDB" id="2148641at2759"/>
<feature type="region of interest" description="Disordered" evidence="1">
    <location>
        <begin position="782"/>
        <end position="947"/>
    </location>
</feature>
<proteinExistence type="predicted"/>
<name>A0A9W8IB65_9FUNG</name>
<feature type="compositionally biased region" description="Polar residues" evidence="1">
    <location>
        <begin position="120"/>
        <end position="131"/>
    </location>
</feature>
<reference evidence="2" key="1">
    <citation type="submission" date="2022-07" db="EMBL/GenBank/DDBJ databases">
        <title>Phylogenomic reconstructions and comparative analyses of Kickxellomycotina fungi.</title>
        <authorList>
            <person name="Reynolds N.K."/>
            <person name="Stajich J.E."/>
            <person name="Barry K."/>
            <person name="Grigoriev I.V."/>
            <person name="Crous P."/>
            <person name="Smith M.E."/>
        </authorList>
    </citation>
    <scope>NUCLEOTIDE SEQUENCE</scope>
    <source>
        <strain evidence="2">NRRL 1566</strain>
    </source>
</reference>
<evidence type="ECO:0000256" key="1">
    <source>
        <dbReference type="SAM" id="MobiDB-lite"/>
    </source>
</evidence>
<feature type="compositionally biased region" description="Basic and acidic residues" evidence="1">
    <location>
        <begin position="926"/>
        <end position="936"/>
    </location>
</feature>
<accession>A0A9W8IB65</accession>
<feature type="region of interest" description="Disordered" evidence="1">
    <location>
        <begin position="1200"/>
        <end position="1228"/>
    </location>
</feature>
<feature type="compositionally biased region" description="Basic residues" evidence="1">
    <location>
        <begin position="790"/>
        <end position="806"/>
    </location>
</feature>
<organism evidence="2 3">
    <name type="scientific">Coemansia brasiliensis</name>
    <dbReference type="NCBI Taxonomy" id="2650707"/>
    <lineage>
        <taxon>Eukaryota</taxon>
        <taxon>Fungi</taxon>
        <taxon>Fungi incertae sedis</taxon>
        <taxon>Zoopagomycota</taxon>
        <taxon>Kickxellomycotina</taxon>
        <taxon>Kickxellomycetes</taxon>
        <taxon>Kickxellales</taxon>
        <taxon>Kickxellaceae</taxon>
        <taxon>Coemansia</taxon>
    </lineage>
</organism>
<feature type="compositionally biased region" description="Acidic residues" evidence="1">
    <location>
        <begin position="827"/>
        <end position="844"/>
    </location>
</feature>
<dbReference type="AlphaFoldDB" id="A0A9W8IB65"/>
<feature type="region of interest" description="Disordered" evidence="1">
    <location>
        <begin position="713"/>
        <end position="770"/>
    </location>
</feature>
<dbReference type="Proteomes" id="UP001139887">
    <property type="component" value="Unassembled WGS sequence"/>
</dbReference>
<feature type="region of interest" description="Disordered" evidence="1">
    <location>
        <begin position="120"/>
        <end position="168"/>
    </location>
</feature>
<feature type="compositionally biased region" description="Low complexity" evidence="1">
    <location>
        <begin position="881"/>
        <end position="907"/>
    </location>
</feature>
<feature type="compositionally biased region" description="Polar residues" evidence="1">
    <location>
        <begin position="1212"/>
        <end position="1228"/>
    </location>
</feature>
<evidence type="ECO:0000313" key="2">
    <source>
        <dbReference type="EMBL" id="KAJ2850707.1"/>
    </source>
</evidence>
<comment type="caution">
    <text evidence="2">The sequence shown here is derived from an EMBL/GenBank/DDBJ whole genome shotgun (WGS) entry which is preliminary data.</text>
</comment>
<feature type="compositionally biased region" description="Polar residues" evidence="1">
    <location>
        <begin position="809"/>
        <end position="822"/>
    </location>
</feature>
<evidence type="ECO:0000313" key="3">
    <source>
        <dbReference type="Proteomes" id="UP001139887"/>
    </source>
</evidence>
<feature type="region of interest" description="Disordered" evidence="1">
    <location>
        <begin position="40"/>
        <end position="62"/>
    </location>
</feature>
<feature type="compositionally biased region" description="Polar residues" evidence="1">
    <location>
        <begin position="908"/>
        <end position="923"/>
    </location>
</feature>
<protein>
    <submittedName>
        <fullName evidence="2">Uncharacterized protein</fullName>
    </submittedName>
</protein>
<feature type="compositionally biased region" description="Low complexity" evidence="1">
    <location>
        <begin position="141"/>
        <end position="159"/>
    </location>
</feature>
<keyword evidence="3" id="KW-1185">Reference proteome</keyword>